<keyword evidence="2 3" id="KW-0378">Hydrolase</keyword>
<gene>
    <name evidence="5" type="ORF">C8F04DRAFT_1254555</name>
</gene>
<evidence type="ECO:0000313" key="5">
    <source>
        <dbReference type="EMBL" id="KAJ7039730.1"/>
    </source>
</evidence>
<keyword evidence="3" id="KW-0732">Signal</keyword>
<dbReference type="EC" id="3.1.1.-" evidence="3"/>
<sequence length="556" mass="59784">MFARFPVTSLLSFVLAARANPTVQLGHTNLTGATFGNVEFYGGIPYAEAPIGSLRFKYPVLLSKLNSTALNASQFGPACLQPPVGSEEPQTSEDCLSINIFRPASVAPSAALPVMAFIHGGGFIFGSSASYNATSLVKQSISRGTPVIYVSFNYRLGPLGFAQGREAADSNALNLGLRDQLTALQWIQDNIAIFGGEKSKVTLFGESAGSAAVSALFLNSNLAKFVRAAIFESGFAGLTFLFGPLTRQLDWDNFVHAIPECANSTDSSIKCLQRLDNSTALQQAIITSWAESKEGYPWVPVLDGPNGLLPDLPSVLLEKGKFARLPFIAGSNLDEGTYFVDPLINSTAEVKSRLLANYSSSAVPETALEVAVDRLLGLYPDIPALGSPYNTGNQTFGFSSQFKRLSSIMGDLMVTSQRREWTQAASKFGVKTFGYLFADAGAPPIALPTIGPISPAAALGVTHTSELIYIYNLTAAFQRPASAMALSIQMVDYWISFATSLDPNDGLGSVRPAWSKYTCSDKMVLELNSENLSLIQDNYREQQINFIISNAAIFRQ</sequence>
<dbReference type="InterPro" id="IPR019826">
    <property type="entry name" value="Carboxylesterase_B_AS"/>
</dbReference>
<dbReference type="InterPro" id="IPR029058">
    <property type="entry name" value="AB_hydrolase_fold"/>
</dbReference>
<evidence type="ECO:0000256" key="3">
    <source>
        <dbReference type="RuleBase" id="RU361235"/>
    </source>
</evidence>
<dbReference type="Pfam" id="PF00135">
    <property type="entry name" value="COesterase"/>
    <property type="match status" value="1"/>
</dbReference>
<feature type="signal peptide" evidence="3">
    <location>
        <begin position="1"/>
        <end position="19"/>
    </location>
</feature>
<dbReference type="PANTHER" id="PTHR11559">
    <property type="entry name" value="CARBOXYLESTERASE"/>
    <property type="match status" value="1"/>
</dbReference>
<evidence type="ECO:0000259" key="4">
    <source>
        <dbReference type="Pfam" id="PF00135"/>
    </source>
</evidence>
<reference evidence="5" key="1">
    <citation type="submission" date="2023-03" db="EMBL/GenBank/DDBJ databases">
        <title>Massive genome expansion in bonnet fungi (Mycena s.s.) driven by repeated elements and novel gene families across ecological guilds.</title>
        <authorList>
            <consortium name="Lawrence Berkeley National Laboratory"/>
            <person name="Harder C.B."/>
            <person name="Miyauchi S."/>
            <person name="Viragh M."/>
            <person name="Kuo A."/>
            <person name="Thoen E."/>
            <person name="Andreopoulos B."/>
            <person name="Lu D."/>
            <person name="Skrede I."/>
            <person name="Drula E."/>
            <person name="Henrissat B."/>
            <person name="Morin E."/>
            <person name="Kohler A."/>
            <person name="Barry K."/>
            <person name="LaButti K."/>
            <person name="Morin E."/>
            <person name="Salamov A."/>
            <person name="Lipzen A."/>
            <person name="Mereny Z."/>
            <person name="Hegedus B."/>
            <person name="Baldrian P."/>
            <person name="Stursova M."/>
            <person name="Weitz H."/>
            <person name="Taylor A."/>
            <person name="Grigoriev I.V."/>
            <person name="Nagy L.G."/>
            <person name="Martin F."/>
            <person name="Kauserud H."/>
        </authorList>
    </citation>
    <scope>NUCLEOTIDE SEQUENCE</scope>
    <source>
        <strain evidence="5">CBHHK200</strain>
    </source>
</reference>
<dbReference type="AlphaFoldDB" id="A0AAD6T7A6"/>
<evidence type="ECO:0000256" key="2">
    <source>
        <dbReference type="ARBA" id="ARBA00022801"/>
    </source>
</evidence>
<comment type="similarity">
    <text evidence="1 3">Belongs to the type-B carboxylesterase/lipase family.</text>
</comment>
<name>A0AAD6T7A6_9AGAR</name>
<dbReference type="Gene3D" id="3.40.50.1820">
    <property type="entry name" value="alpha/beta hydrolase"/>
    <property type="match status" value="1"/>
</dbReference>
<feature type="domain" description="Carboxylesterase type B" evidence="4">
    <location>
        <begin position="34"/>
        <end position="546"/>
    </location>
</feature>
<dbReference type="InterPro" id="IPR002018">
    <property type="entry name" value="CarbesteraseB"/>
</dbReference>
<comment type="caution">
    <text evidence="5">The sequence shown here is derived from an EMBL/GenBank/DDBJ whole genome shotgun (WGS) entry which is preliminary data.</text>
</comment>
<dbReference type="GO" id="GO:0016787">
    <property type="term" value="F:hydrolase activity"/>
    <property type="evidence" value="ECO:0007669"/>
    <property type="project" value="UniProtKB-KW"/>
</dbReference>
<dbReference type="InterPro" id="IPR050309">
    <property type="entry name" value="Type-B_Carboxylest/Lipase"/>
</dbReference>
<dbReference type="PROSITE" id="PS00122">
    <property type="entry name" value="CARBOXYLESTERASE_B_1"/>
    <property type="match status" value="1"/>
</dbReference>
<feature type="chain" id="PRO_5041769401" description="Carboxylic ester hydrolase" evidence="3">
    <location>
        <begin position="20"/>
        <end position="556"/>
    </location>
</feature>
<keyword evidence="6" id="KW-1185">Reference proteome</keyword>
<protein>
    <recommendedName>
        <fullName evidence="3">Carboxylic ester hydrolase</fullName>
        <ecNumber evidence="3">3.1.1.-</ecNumber>
    </recommendedName>
</protein>
<dbReference type="Proteomes" id="UP001218188">
    <property type="component" value="Unassembled WGS sequence"/>
</dbReference>
<evidence type="ECO:0000313" key="6">
    <source>
        <dbReference type="Proteomes" id="UP001218188"/>
    </source>
</evidence>
<organism evidence="5 6">
    <name type="scientific">Mycena alexandri</name>
    <dbReference type="NCBI Taxonomy" id="1745969"/>
    <lineage>
        <taxon>Eukaryota</taxon>
        <taxon>Fungi</taxon>
        <taxon>Dikarya</taxon>
        <taxon>Basidiomycota</taxon>
        <taxon>Agaricomycotina</taxon>
        <taxon>Agaricomycetes</taxon>
        <taxon>Agaricomycetidae</taxon>
        <taxon>Agaricales</taxon>
        <taxon>Marasmiineae</taxon>
        <taxon>Mycenaceae</taxon>
        <taxon>Mycena</taxon>
    </lineage>
</organism>
<accession>A0AAD6T7A6</accession>
<dbReference type="SUPFAM" id="SSF53474">
    <property type="entry name" value="alpha/beta-Hydrolases"/>
    <property type="match status" value="1"/>
</dbReference>
<proteinExistence type="inferred from homology"/>
<evidence type="ECO:0000256" key="1">
    <source>
        <dbReference type="ARBA" id="ARBA00005964"/>
    </source>
</evidence>
<dbReference type="EMBL" id="JARJCM010000025">
    <property type="protein sequence ID" value="KAJ7039730.1"/>
    <property type="molecule type" value="Genomic_DNA"/>
</dbReference>